<sequence>MPQANKYVVGLTGGIGSGKSVVSQEFEKLGIDVIDADVVARDVVKTGTPVLNEIAAHFGSEVLHSDGSLNRALLRQRVFNDDAEKRWLNGLIHPAVREQMMTAIQHTTSPYCVLAVPLLIENNLTTMVDRVLVVDCPETLQIERASRRDGSDSKLIENIMRAQISRKERIKAADDIILNDGPLNRIPFLVKSLHSQYLSFSATKR</sequence>
<comment type="function">
    <text evidence="5">Catalyzes the phosphorylation of the 3'-hydroxyl group of dephosphocoenzyme A to form coenzyme A.</text>
</comment>
<name>A0ABT3P2U0_9ALTE</name>
<proteinExistence type="inferred from homology"/>
<dbReference type="EC" id="2.7.1.24" evidence="5 6"/>
<dbReference type="RefSeq" id="WP_265615780.1">
    <property type="nucleotide sequence ID" value="NZ_JAPFRD010000002.1"/>
</dbReference>
<dbReference type="EMBL" id="JAPFRD010000002">
    <property type="protein sequence ID" value="MCW8107079.1"/>
    <property type="molecule type" value="Genomic_DNA"/>
</dbReference>
<dbReference type="Gene3D" id="3.40.50.300">
    <property type="entry name" value="P-loop containing nucleotide triphosphate hydrolases"/>
    <property type="match status" value="1"/>
</dbReference>
<evidence type="ECO:0000256" key="2">
    <source>
        <dbReference type="ARBA" id="ARBA00022741"/>
    </source>
</evidence>
<dbReference type="PANTHER" id="PTHR10695:SF46">
    <property type="entry name" value="BIFUNCTIONAL COENZYME A SYNTHASE-RELATED"/>
    <property type="match status" value="1"/>
</dbReference>
<comment type="pathway">
    <text evidence="5">Cofactor biosynthesis; coenzyme A biosynthesis; CoA from (R)-pantothenate: step 5/5.</text>
</comment>
<reference evidence="7" key="1">
    <citation type="submission" date="2022-11" db="EMBL/GenBank/DDBJ databases">
        <title>Alteromonas sp. nov., isolated from sea water of the Qingdao.</title>
        <authorList>
            <person name="Wang Q."/>
        </authorList>
    </citation>
    <scope>NUCLEOTIDE SEQUENCE</scope>
    <source>
        <strain evidence="7">ASW11-7</strain>
    </source>
</reference>
<evidence type="ECO:0000313" key="8">
    <source>
        <dbReference type="Proteomes" id="UP001142810"/>
    </source>
</evidence>
<keyword evidence="8" id="KW-1185">Reference proteome</keyword>
<evidence type="ECO:0000256" key="3">
    <source>
        <dbReference type="ARBA" id="ARBA00022840"/>
    </source>
</evidence>
<keyword evidence="4 5" id="KW-0173">Coenzyme A biosynthesis</keyword>
<dbReference type="SUPFAM" id="SSF52540">
    <property type="entry name" value="P-loop containing nucleoside triphosphate hydrolases"/>
    <property type="match status" value="1"/>
</dbReference>
<comment type="catalytic activity">
    <reaction evidence="5">
        <text>3'-dephospho-CoA + ATP = ADP + CoA + H(+)</text>
        <dbReference type="Rhea" id="RHEA:18245"/>
        <dbReference type="ChEBI" id="CHEBI:15378"/>
        <dbReference type="ChEBI" id="CHEBI:30616"/>
        <dbReference type="ChEBI" id="CHEBI:57287"/>
        <dbReference type="ChEBI" id="CHEBI:57328"/>
        <dbReference type="ChEBI" id="CHEBI:456216"/>
        <dbReference type="EC" id="2.7.1.24"/>
    </reaction>
</comment>
<dbReference type="Proteomes" id="UP001142810">
    <property type="component" value="Unassembled WGS sequence"/>
</dbReference>
<keyword evidence="3 5" id="KW-0067">ATP-binding</keyword>
<comment type="similarity">
    <text evidence="1 5">Belongs to the CoaE family.</text>
</comment>
<evidence type="ECO:0000256" key="4">
    <source>
        <dbReference type="ARBA" id="ARBA00022993"/>
    </source>
</evidence>
<keyword evidence="5" id="KW-0963">Cytoplasm</keyword>
<dbReference type="HAMAP" id="MF_00376">
    <property type="entry name" value="Dephospho_CoA_kinase"/>
    <property type="match status" value="1"/>
</dbReference>
<keyword evidence="5 7" id="KW-0418">Kinase</keyword>
<dbReference type="Pfam" id="PF01121">
    <property type="entry name" value="CoaE"/>
    <property type="match status" value="1"/>
</dbReference>
<evidence type="ECO:0000313" key="7">
    <source>
        <dbReference type="EMBL" id="MCW8107079.1"/>
    </source>
</evidence>
<keyword evidence="2 5" id="KW-0547">Nucleotide-binding</keyword>
<accession>A0ABT3P2U0</accession>
<protein>
    <recommendedName>
        <fullName evidence="5 6">Dephospho-CoA kinase</fullName>
        <ecNumber evidence="5 6">2.7.1.24</ecNumber>
    </recommendedName>
    <alternativeName>
        <fullName evidence="5">Dephosphocoenzyme A kinase</fullName>
    </alternativeName>
</protein>
<dbReference type="PANTHER" id="PTHR10695">
    <property type="entry name" value="DEPHOSPHO-COA KINASE-RELATED"/>
    <property type="match status" value="1"/>
</dbReference>
<evidence type="ECO:0000256" key="1">
    <source>
        <dbReference type="ARBA" id="ARBA00009018"/>
    </source>
</evidence>
<dbReference type="GO" id="GO:0004140">
    <property type="term" value="F:dephospho-CoA kinase activity"/>
    <property type="evidence" value="ECO:0007669"/>
    <property type="project" value="UniProtKB-EC"/>
</dbReference>
<feature type="binding site" evidence="5">
    <location>
        <begin position="16"/>
        <end position="21"/>
    </location>
    <ligand>
        <name>ATP</name>
        <dbReference type="ChEBI" id="CHEBI:30616"/>
    </ligand>
</feature>
<organism evidence="7 8">
    <name type="scientific">Alteromonas aquimaris</name>
    <dbReference type="NCBI Taxonomy" id="2998417"/>
    <lineage>
        <taxon>Bacteria</taxon>
        <taxon>Pseudomonadati</taxon>
        <taxon>Pseudomonadota</taxon>
        <taxon>Gammaproteobacteria</taxon>
        <taxon>Alteromonadales</taxon>
        <taxon>Alteromonadaceae</taxon>
        <taxon>Alteromonas/Salinimonas group</taxon>
        <taxon>Alteromonas</taxon>
    </lineage>
</organism>
<dbReference type="InterPro" id="IPR001977">
    <property type="entry name" value="Depp_CoAkinase"/>
</dbReference>
<keyword evidence="5 7" id="KW-0808">Transferase</keyword>
<evidence type="ECO:0000256" key="6">
    <source>
        <dbReference type="NCBIfam" id="TIGR00152"/>
    </source>
</evidence>
<comment type="caution">
    <text evidence="7">The sequence shown here is derived from an EMBL/GenBank/DDBJ whole genome shotgun (WGS) entry which is preliminary data.</text>
</comment>
<dbReference type="NCBIfam" id="TIGR00152">
    <property type="entry name" value="dephospho-CoA kinase"/>
    <property type="match status" value="1"/>
</dbReference>
<dbReference type="PROSITE" id="PS51219">
    <property type="entry name" value="DPCK"/>
    <property type="match status" value="1"/>
</dbReference>
<gene>
    <name evidence="5 7" type="primary">coaE</name>
    <name evidence="7" type="ORF">OPS25_00995</name>
</gene>
<comment type="subcellular location">
    <subcellularLocation>
        <location evidence="5">Cytoplasm</location>
    </subcellularLocation>
</comment>
<dbReference type="InterPro" id="IPR027417">
    <property type="entry name" value="P-loop_NTPase"/>
</dbReference>
<dbReference type="CDD" id="cd02022">
    <property type="entry name" value="DPCK"/>
    <property type="match status" value="1"/>
</dbReference>
<evidence type="ECO:0000256" key="5">
    <source>
        <dbReference type="HAMAP-Rule" id="MF_00376"/>
    </source>
</evidence>